<dbReference type="AlphaFoldDB" id="A0ABD3SP49"/>
<protein>
    <submittedName>
        <fullName evidence="3">Uncharacterized protein</fullName>
    </submittedName>
</protein>
<keyword evidence="4" id="KW-1185">Reference proteome</keyword>
<feature type="compositionally biased region" description="Polar residues" evidence="1">
    <location>
        <begin position="133"/>
        <end position="145"/>
    </location>
</feature>
<dbReference type="Proteomes" id="UP001530377">
    <property type="component" value="Unassembled WGS sequence"/>
</dbReference>
<evidence type="ECO:0000256" key="1">
    <source>
        <dbReference type="SAM" id="MobiDB-lite"/>
    </source>
</evidence>
<evidence type="ECO:0000256" key="2">
    <source>
        <dbReference type="SAM" id="SignalP"/>
    </source>
</evidence>
<dbReference type="EMBL" id="JALLPB020000024">
    <property type="protein sequence ID" value="KAL3826287.1"/>
    <property type="molecule type" value="Genomic_DNA"/>
</dbReference>
<organism evidence="3 4">
    <name type="scientific">Cyclostephanos tholiformis</name>
    <dbReference type="NCBI Taxonomy" id="382380"/>
    <lineage>
        <taxon>Eukaryota</taxon>
        <taxon>Sar</taxon>
        <taxon>Stramenopiles</taxon>
        <taxon>Ochrophyta</taxon>
        <taxon>Bacillariophyta</taxon>
        <taxon>Coscinodiscophyceae</taxon>
        <taxon>Thalassiosirophycidae</taxon>
        <taxon>Stephanodiscales</taxon>
        <taxon>Stephanodiscaceae</taxon>
        <taxon>Cyclostephanos</taxon>
    </lineage>
</organism>
<comment type="caution">
    <text evidence="3">The sequence shown here is derived from an EMBL/GenBank/DDBJ whole genome shotgun (WGS) entry which is preliminary data.</text>
</comment>
<accession>A0ABD3SP49</accession>
<sequence length="274" mass="27541">MRVSSILSILFLAAPATSTVASPNVQRRRVTKIYKTTDERISKRALQPDQGGGGPGAAVGVEAVNASSSLSSSLSTSLSISMSLSLSSSMSSEMNVLSMSSSLSSSMSAGLNVISMSSSLSSSMSAEMTDISMTSTPTYSPTNGETAEKTDAPTTTAPSISVSVMSMSFSMPNETSPPTSSPSLSISMSYEVGTGVFVTMSPVMSAPVPTYPPTSVSVDTPAPFSEVGTVAGDITGITPVPTAAMVEEPAAATSGAMALGNGLAALAATVAFLL</sequence>
<feature type="region of interest" description="Disordered" evidence="1">
    <location>
        <begin position="133"/>
        <end position="156"/>
    </location>
</feature>
<name>A0ABD3SP49_9STRA</name>
<keyword evidence="2" id="KW-0732">Signal</keyword>
<feature type="chain" id="PRO_5044775019" evidence="2">
    <location>
        <begin position="22"/>
        <end position="274"/>
    </location>
</feature>
<gene>
    <name evidence="3" type="ORF">ACHAXA_004605</name>
</gene>
<evidence type="ECO:0000313" key="3">
    <source>
        <dbReference type="EMBL" id="KAL3826287.1"/>
    </source>
</evidence>
<evidence type="ECO:0000313" key="4">
    <source>
        <dbReference type="Proteomes" id="UP001530377"/>
    </source>
</evidence>
<proteinExistence type="predicted"/>
<reference evidence="3 4" key="1">
    <citation type="submission" date="2024-10" db="EMBL/GenBank/DDBJ databases">
        <title>Updated reference genomes for cyclostephanoid diatoms.</title>
        <authorList>
            <person name="Roberts W.R."/>
            <person name="Alverson A.J."/>
        </authorList>
    </citation>
    <scope>NUCLEOTIDE SEQUENCE [LARGE SCALE GENOMIC DNA]</scope>
    <source>
        <strain evidence="3 4">AJA228-03</strain>
    </source>
</reference>
<feature type="signal peptide" evidence="2">
    <location>
        <begin position="1"/>
        <end position="21"/>
    </location>
</feature>